<reference evidence="11" key="1">
    <citation type="submission" date="2025-08" db="UniProtKB">
        <authorList>
            <consortium name="RefSeq"/>
        </authorList>
    </citation>
    <scope>IDENTIFICATION</scope>
</reference>
<dbReference type="InterPro" id="IPR000718">
    <property type="entry name" value="Peptidase_M13"/>
</dbReference>
<keyword evidence="3" id="KW-0479">Metal-binding</keyword>
<evidence type="ECO:0000256" key="4">
    <source>
        <dbReference type="ARBA" id="ARBA00022801"/>
    </source>
</evidence>
<name>A0ABM4D2T8_HYDVU</name>
<evidence type="ECO:0000256" key="1">
    <source>
        <dbReference type="ARBA" id="ARBA00001947"/>
    </source>
</evidence>
<dbReference type="InterPro" id="IPR008753">
    <property type="entry name" value="Peptidase_M13_N"/>
</dbReference>
<dbReference type="PANTHER" id="PTHR11733:SF240">
    <property type="entry name" value="GH14155P-RELATED"/>
    <property type="match status" value="1"/>
</dbReference>
<evidence type="ECO:0000256" key="7">
    <source>
        <dbReference type="SAM" id="Phobius"/>
    </source>
</evidence>
<proteinExistence type="predicted"/>
<keyword evidence="7" id="KW-0472">Membrane</keyword>
<evidence type="ECO:0000313" key="10">
    <source>
        <dbReference type="Proteomes" id="UP001652625"/>
    </source>
</evidence>
<keyword evidence="4" id="KW-0378">Hydrolase</keyword>
<keyword evidence="2" id="KW-0645">Protease</keyword>
<protein>
    <submittedName>
        <fullName evidence="11">Endothelin-converting enzyme homolog isoform X2</fullName>
    </submittedName>
</protein>
<evidence type="ECO:0000259" key="8">
    <source>
        <dbReference type="Pfam" id="PF01431"/>
    </source>
</evidence>
<dbReference type="SUPFAM" id="SSF55486">
    <property type="entry name" value="Metalloproteases ('zincins'), catalytic domain"/>
    <property type="match status" value="1"/>
</dbReference>
<dbReference type="Pfam" id="PF01431">
    <property type="entry name" value="Peptidase_M13"/>
    <property type="match status" value="1"/>
</dbReference>
<gene>
    <name evidence="11" type="primary">LOC100209343</name>
</gene>
<keyword evidence="7" id="KW-1133">Transmembrane helix</keyword>
<dbReference type="RefSeq" id="XP_065668573.1">
    <property type="nucleotide sequence ID" value="XM_065812501.1"/>
</dbReference>
<keyword evidence="10" id="KW-1185">Reference proteome</keyword>
<keyword evidence="6" id="KW-0482">Metalloprotease</keyword>
<feature type="domain" description="Peptidase M13 N-terminal" evidence="9">
    <location>
        <begin position="105"/>
        <end position="495"/>
    </location>
</feature>
<dbReference type="InterPro" id="IPR018497">
    <property type="entry name" value="Peptidase_M13_C"/>
</dbReference>
<dbReference type="GeneID" id="100209343"/>
<evidence type="ECO:0000256" key="6">
    <source>
        <dbReference type="ARBA" id="ARBA00023049"/>
    </source>
</evidence>
<keyword evidence="5" id="KW-0862">Zinc</keyword>
<evidence type="ECO:0000259" key="9">
    <source>
        <dbReference type="Pfam" id="PF05649"/>
    </source>
</evidence>
<evidence type="ECO:0000256" key="5">
    <source>
        <dbReference type="ARBA" id="ARBA00022833"/>
    </source>
</evidence>
<keyword evidence="7" id="KW-0812">Transmembrane</keyword>
<evidence type="ECO:0000256" key="3">
    <source>
        <dbReference type="ARBA" id="ARBA00022723"/>
    </source>
</evidence>
<feature type="domain" description="Peptidase M13 C-terminal" evidence="8">
    <location>
        <begin position="554"/>
        <end position="760"/>
    </location>
</feature>
<comment type="cofactor">
    <cofactor evidence="1">
        <name>Zn(2+)</name>
        <dbReference type="ChEBI" id="CHEBI:29105"/>
    </cofactor>
</comment>
<feature type="transmembrane region" description="Helical" evidence="7">
    <location>
        <begin position="31"/>
        <end position="52"/>
    </location>
</feature>
<dbReference type="PRINTS" id="PR00786">
    <property type="entry name" value="NEPRILYSIN"/>
</dbReference>
<evidence type="ECO:0000313" key="11">
    <source>
        <dbReference type="RefSeq" id="XP_065668573.1"/>
    </source>
</evidence>
<dbReference type="InterPro" id="IPR042089">
    <property type="entry name" value="Peptidase_M13_dom_2"/>
</dbReference>
<dbReference type="CDD" id="cd08662">
    <property type="entry name" value="M13"/>
    <property type="match status" value="1"/>
</dbReference>
<dbReference type="Gene3D" id="1.10.1380.10">
    <property type="entry name" value="Neutral endopeptidase , domain2"/>
    <property type="match status" value="1"/>
</dbReference>
<dbReference type="Proteomes" id="UP001652625">
    <property type="component" value="Chromosome 12"/>
</dbReference>
<dbReference type="Gene3D" id="3.40.390.10">
    <property type="entry name" value="Collagenase (Catalytic Domain)"/>
    <property type="match status" value="1"/>
</dbReference>
<dbReference type="PROSITE" id="PS51885">
    <property type="entry name" value="NEPRILYSIN"/>
    <property type="match status" value="1"/>
</dbReference>
<evidence type="ECO:0000256" key="2">
    <source>
        <dbReference type="ARBA" id="ARBA00022670"/>
    </source>
</evidence>
<sequence>MMEEFEFDRFEKSESCVKNEKTNIKKNSRNCGLVSVVGLLTLLACAGILFVLHTDQKEDSFDDLITTGGAVRRSLSNNFPKCNTTECQKVKKYVQDSLSVEKVNPCENFYKYACAGWIRRNPIPVTSSTYSTFTKLNQKVEGILHKILTSKVKNEREMMKRTKAFFQSCMDQRGPNGINKKGKKPMMDLIKQVGGWDMAGDNSWNSSWNITATLLNIHRDLTSSGGPLFSIHVSDDPRHANDHILEIDQAGPSLPREIYLSEDSEKLKTLKAYKEYLIDVATLLGAKGDIKKKAEETIAFEKKLAEISVPDDVKQETWFHKMTMQELENEVPNFNWHTYVNEVFKGRSYIAKNESIIAPSVAYLKKMMSVVESVGPDVLSNYVVWSVIQDEVPYLSEKFLKARMHYKEKVLGSKGLRKRWKTCVSYTNEYLGEIIARTYTEKHFKESTKLIATNMITNIREAFKDNVKTLHWMDEVTKARVAEKADSMKDQVGYPSYINNDTRFDIKYKDLKIVSDDLFHNRLSLIKFAHNRMLNKLRKKVDKSEWPMDPQTINAMYSFNQNGMIIPAGILQPPFFHGVNLSMAMLYGAIGSILGHELTHGFDNTGRKFNKKGELSKQWWTNQSLVHFKKRAQCIVDQYSKYKIRGKYPLNGKLTLGENIADNGGFKTALKAYYNWVKTSGGDNLIEGLDFNNEQLFHIAFAQAYCSNSRPSEQYLSTLNDRHSEEEFRVIGTLSNSKEFSKAFNCPIGSRMNPKNKCSVWTVSDE</sequence>
<dbReference type="Pfam" id="PF05649">
    <property type="entry name" value="Peptidase_M13_N"/>
    <property type="match status" value="1"/>
</dbReference>
<organism evidence="10 11">
    <name type="scientific">Hydra vulgaris</name>
    <name type="common">Hydra</name>
    <name type="synonym">Hydra attenuata</name>
    <dbReference type="NCBI Taxonomy" id="6087"/>
    <lineage>
        <taxon>Eukaryota</taxon>
        <taxon>Metazoa</taxon>
        <taxon>Cnidaria</taxon>
        <taxon>Hydrozoa</taxon>
        <taxon>Hydroidolina</taxon>
        <taxon>Anthoathecata</taxon>
        <taxon>Aplanulata</taxon>
        <taxon>Hydridae</taxon>
        <taxon>Hydra</taxon>
    </lineage>
</organism>
<dbReference type="PANTHER" id="PTHR11733">
    <property type="entry name" value="ZINC METALLOPROTEASE FAMILY M13 NEPRILYSIN-RELATED"/>
    <property type="match status" value="1"/>
</dbReference>
<dbReference type="InterPro" id="IPR024079">
    <property type="entry name" value="MetalloPept_cat_dom_sf"/>
</dbReference>
<accession>A0ABM4D2T8</accession>